<dbReference type="EMBL" id="LAZR01022328">
    <property type="protein sequence ID" value="KKL82240.1"/>
    <property type="molecule type" value="Genomic_DNA"/>
</dbReference>
<comment type="caution">
    <text evidence="1">The sequence shown here is derived from an EMBL/GenBank/DDBJ whole genome shotgun (WGS) entry which is preliminary data.</text>
</comment>
<proteinExistence type="predicted"/>
<evidence type="ECO:0000313" key="1">
    <source>
        <dbReference type="EMBL" id="KKL82240.1"/>
    </source>
</evidence>
<dbReference type="AlphaFoldDB" id="A0A0F9HKK6"/>
<gene>
    <name evidence="1" type="ORF">LCGC14_1986720</name>
</gene>
<protein>
    <submittedName>
        <fullName evidence="1">Uncharacterized protein</fullName>
    </submittedName>
</protein>
<name>A0A0F9HKK6_9ZZZZ</name>
<organism evidence="1">
    <name type="scientific">marine sediment metagenome</name>
    <dbReference type="NCBI Taxonomy" id="412755"/>
    <lineage>
        <taxon>unclassified sequences</taxon>
        <taxon>metagenomes</taxon>
        <taxon>ecological metagenomes</taxon>
    </lineage>
</organism>
<accession>A0A0F9HKK6</accession>
<reference evidence="1" key="1">
    <citation type="journal article" date="2015" name="Nature">
        <title>Complex archaea that bridge the gap between prokaryotes and eukaryotes.</title>
        <authorList>
            <person name="Spang A."/>
            <person name="Saw J.H."/>
            <person name="Jorgensen S.L."/>
            <person name="Zaremba-Niedzwiedzka K."/>
            <person name="Martijn J."/>
            <person name="Lind A.E."/>
            <person name="van Eijk R."/>
            <person name="Schleper C."/>
            <person name="Guy L."/>
            <person name="Ettema T.J."/>
        </authorList>
    </citation>
    <scope>NUCLEOTIDE SEQUENCE</scope>
</reference>
<sequence>GQQRLDGIDMSESGPGGIRIFEDFTGPEDPVGLTVSTGTAGGIFRVVGQTHADADTGVVVLESDGLSGIAQLTTPNATDNDSICLTTATMFDVALMAPIVAEIRVRFADLDTKEFFFGFSDLNSDTHSLEGVLLHGATTTITLTASDLVGFLFSSELDDDEDWHGVYNGGTLTGETTSTSIDLDSDAVAGEFQVLRLQLDPNGDVSWWINGDRKQFKEKAVSTTTDLACQVVLEEKGTGSNETADLDYFLITAGRDWTV</sequence>
<feature type="non-terminal residue" evidence="1">
    <location>
        <position position="1"/>
    </location>
</feature>